<dbReference type="STRING" id="1703345.A3860_36985"/>
<proteinExistence type="inferred from homology"/>
<accession>A0A1V9FMM3</accession>
<evidence type="ECO:0000259" key="8">
    <source>
        <dbReference type="Pfam" id="PF08281"/>
    </source>
</evidence>
<organism evidence="9 10">
    <name type="scientific">Niastella vici</name>
    <dbReference type="NCBI Taxonomy" id="1703345"/>
    <lineage>
        <taxon>Bacteria</taxon>
        <taxon>Pseudomonadati</taxon>
        <taxon>Bacteroidota</taxon>
        <taxon>Chitinophagia</taxon>
        <taxon>Chitinophagales</taxon>
        <taxon>Chitinophagaceae</taxon>
        <taxon>Niastella</taxon>
    </lineage>
</organism>
<dbReference type="AlphaFoldDB" id="A0A1V9FMM3"/>
<dbReference type="Gene3D" id="1.10.10.10">
    <property type="entry name" value="Winged helix-like DNA-binding domain superfamily/Winged helix DNA-binding domain"/>
    <property type="match status" value="1"/>
</dbReference>
<dbReference type="SUPFAM" id="SSF88659">
    <property type="entry name" value="Sigma3 and sigma4 domains of RNA polymerase sigma factors"/>
    <property type="match status" value="1"/>
</dbReference>
<dbReference type="GO" id="GO:0006352">
    <property type="term" value="P:DNA-templated transcription initiation"/>
    <property type="evidence" value="ECO:0007669"/>
    <property type="project" value="InterPro"/>
</dbReference>
<dbReference type="PANTHER" id="PTHR43133:SF46">
    <property type="entry name" value="RNA POLYMERASE SIGMA-70 FACTOR ECF SUBFAMILY"/>
    <property type="match status" value="1"/>
</dbReference>
<reference evidence="9 10" key="1">
    <citation type="submission" date="2016-03" db="EMBL/GenBank/DDBJ databases">
        <title>Niastella vici sp. nov., isolated from farmland soil.</title>
        <authorList>
            <person name="Chen L."/>
            <person name="Wang D."/>
            <person name="Yang S."/>
            <person name="Wang G."/>
        </authorList>
    </citation>
    <scope>NUCLEOTIDE SEQUENCE [LARGE SCALE GENOMIC DNA]</scope>
    <source>
        <strain evidence="9 10">DJ57</strain>
    </source>
</reference>
<dbReference type="InterPro" id="IPR039425">
    <property type="entry name" value="RNA_pol_sigma-70-like"/>
</dbReference>
<dbReference type="NCBIfam" id="TIGR02985">
    <property type="entry name" value="Sig70_bacteroi1"/>
    <property type="match status" value="1"/>
</dbReference>
<feature type="domain" description="RNA polymerase sigma factor 70 region 4 type 2" evidence="8">
    <location>
        <begin position="125"/>
        <end position="171"/>
    </location>
</feature>
<dbReference type="Pfam" id="PF04542">
    <property type="entry name" value="Sigma70_r2"/>
    <property type="match status" value="1"/>
</dbReference>
<dbReference type="Proteomes" id="UP000192796">
    <property type="component" value="Unassembled WGS sequence"/>
</dbReference>
<evidence type="ECO:0000256" key="3">
    <source>
        <dbReference type="ARBA" id="ARBA00023082"/>
    </source>
</evidence>
<dbReference type="PROSITE" id="PS01063">
    <property type="entry name" value="SIGMA70_ECF"/>
    <property type="match status" value="1"/>
</dbReference>
<protein>
    <recommendedName>
        <fullName evidence="6">RNA polymerase sigma factor</fullName>
    </recommendedName>
</protein>
<feature type="domain" description="RNA polymerase sigma-70 region 2" evidence="7">
    <location>
        <begin position="27"/>
        <end position="93"/>
    </location>
</feature>
<dbReference type="InterPro" id="IPR014284">
    <property type="entry name" value="RNA_pol_sigma-70_dom"/>
</dbReference>
<gene>
    <name evidence="9" type="ORF">A3860_36985</name>
</gene>
<dbReference type="InterPro" id="IPR036388">
    <property type="entry name" value="WH-like_DNA-bd_sf"/>
</dbReference>
<dbReference type="InterPro" id="IPR000838">
    <property type="entry name" value="RNA_pol_sigma70_ECF_CS"/>
</dbReference>
<dbReference type="EMBL" id="LVYD01000076">
    <property type="protein sequence ID" value="OQP59588.1"/>
    <property type="molecule type" value="Genomic_DNA"/>
</dbReference>
<evidence type="ECO:0000256" key="4">
    <source>
        <dbReference type="ARBA" id="ARBA00023125"/>
    </source>
</evidence>
<dbReference type="CDD" id="cd06171">
    <property type="entry name" value="Sigma70_r4"/>
    <property type="match status" value="1"/>
</dbReference>
<dbReference type="InterPro" id="IPR013249">
    <property type="entry name" value="RNA_pol_sigma70_r4_t2"/>
</dbReference>
<dbReference type="GO" id="GO:0016987">
    <property type="term" value="F:sigma factor activity"/>
    <property type="evidence" value="ECO:0007669"/>
    <property type="project" value="UniProtKB-KW"/>
</dbReference>
<dbReference type="RefSeq" id="WP_081154581.1">
    <property type="nucleotide sequence ID" value="NZ_LVYD01000076.1"/>
</dbReference>
<dbReference type="GO" id="GO:0003677">
    <property type="term" value="F:DNA binding"/>
    <property type="evidence" value="ECO:0007669"/>
    <property type="project" value="UniProtKB-KW"/>
</dbReference>
<evidence type="ECO:0000256" key="2">
    <source>
        <dbReference type="ARBA" id="ARBA00023015"/>
    </source>
</evidence>
<dbReference type="InterPro" id="IPR013325">
    <property type="entry name" value="RNA_pol_sigma_r2"/>
</dbReference>
<keyword evidence="3 6" id="KW-0731">Sigma factor</keyword>
<keyword evidence="2 6" id="KW-0805">Transcription regulation</keyword>
<evidence type="ECO:0000256" key="5">
    <source>
        <dbReference type="ARBA" id="ARBA00023163"/>
    </source>
</evidence>
<evidence type="ECO:0000259" key="7">
    <source>
        <dbReference type="Pfam" id="PF04542"/>
    </source>
</evidence>
<dbReference type="Pfam" id="PF08281">
    <property type="entry name" value="Sigma70_r4_2"/>
    <property type="match status" value="1"/>
</dbReference>
<name>A0A1V9FMM3_9BACT</name>
<keyword evidence="4 6" id="KW-0238">DNA-binding</keyword>
<evidence type="ECO:0000313" key="10">
    <source>
        <dbReference type="Proteomes" id="UP000192796"/>
    </source>
</evidence>
<evidence type="ECO:0000256" key="6">
    <source>
        <dbReference type="RuleBase" id="RU000716"/>
    </source>
</evidence>
<dbReference type="InterPro" id="IPR014327">
    <property type="entry name" value="RNA_pol_sigma70_bacteroid"/>
</dbReference>
<dbReference type="OrthoDB" id="655312at2"/>
<dbReference type="InterPro" id="IPR007627">
    <property type="entry name" value="RNA_pol_sigma70_r2"/>
</dbReference>
<dbReference type="Gene3D" id="1.10.1740.10">
    <property type="match status" value="1"/>
</dbReference>
<evidence type="ECO:0000313" key="9">
    <source>
        <dbReference type="EMBL" id="OQP59588.1"/>
    </source>
</evidence>
<evidence type="ECO:0000256" key="1">
    <source>
        <dbReference type="ARBA" id="ARBA00010641"/>
    </source>
</evidence>
<keyword evidence="5 6" id="KW-0804">Transcription</keyword>
<keyword evidence="10" id="KW-1185">Reference proteome</keyword>
<sequence>MIIADTNEKDLLNQLIIGDEAAFRQIYLLYSGRLYGNILKLVKSKAVAEEILQEVFIKIWEHRRHIDVNQSFRSYLFRIAENKVCNFYVKASRDRALINTLTGIMSSNYSHVEEAIVSREQAAFLQHAIDTLPPQRKQVFQLCKIEGKSYEEVSALLGISTSTISDHIVKANRFLKEYARKNKELIIILVLILFTNDGGPL</sequence>
<dbReference type="SUPFAM" id="SSF88946">
    <property type="entry name" value="Sigma2 domain of RNA polymerase sigma factors"/>
    <property type="match status" value="1"/>
</dbReference>
<dbReference type="PANTHER" id="PTHR43133">
    <property type="entry name" value="RNA POLYMERASE ECF-TYPE SIGMA FACTO"/>
    <property type="match status" value="1"/>
</dbReference>
<comment type="similarity">
    <text evidence="1 6">Belongs to the sigma-70 factor family. ECF subfamily.</text>
</comment>
<dbReference type="InterPro" id="IPR013324">
    <property type="entry name" value="RNA_pol_sigma_r3/r4-like"/>
</dbReference>
<comment type="caution">
    <text evidence="9">The sequence shown here is derived from an EMBL/GenBank/DDBJ whole genome shotgun (WGS) entry which is preliminary data.</text>
</comment>
<dbReference type="NCBIfam" id="TIGR02937">
    <property type="entry name" value="sigma70-ECF"/>
    <property type="match status" value="1"/>
</dbReference>